<feature type="transmembrane region" description="Helical" evidence="1">
    <location>
        <begin position="31"/>
        <end position="48"/>
    </location>
</feature>
<gene>
    <name evidence="2" type="ORF">LIZ65_03665</name>
</gene>
<keyword evidence="1" id="KW-1133">Transmembrane helix</keyword>
<name>A0ABS8DD92_9FIRM</name>
<organism evidence="2 3">
    <name type="scientific">Bariatricus massiliensis</name>
    <dbReference type="NCBI Taxonomy" id="1745713"/>
    <lineage>
        <taxon>Bacteria</taxon>
        <taxon>Bacillati</taxon>
        <taxon>Bacillota</taxon>
        <taxon>Clostridia</taxon>
        <taxon>Lachnospirales</taxon>
        <taxon>Lachnospiraceae</taxon>
        <taxon>Bariatricus</taxon>
    </lineage>
</organism>
<feature type="transmembrane region" description="Helical" evidence="1">
    <location>
        <begin position="96"/>
        <end position="118"/>
    </location>
</feature>
<dbReference type="RefSeq" id="WP_066737053.1">
    <property type="nucleotide sequence ID" value="NZ_JAJCIQ010000002.1"/>
</dbReference>
<dbReference type="Pfam" id="PF06541">
    <property type="entry name" value="ABC_trans_CmpB"/>
    <property type="match status" value="1"/>
</dbReference>
<protein>
    <submittedName>
        <fullName evidence="2">ABC transporter permease</fullName>
    </submittedName>
</protein>
<evidence type="ECO:0000313" key="2">
    <source>
        <dbReference type="EMBL" id="MCB7386377.1"/>
    </source>
</evidence>
<dbReference type="Proteomes" id="UP001299546">
    <property type="component" value="Unassembled WGS sequence"/>
</dbReference>
<evidence type="ECO:0000256" key="1">
    <source>
        <dbReference type="SAM" id="Phobius"/>
    </source>
</evidence>
<comment type="caution">
    <text evidence="2">The sequence shown here is derived from an EMBL/GenBank/DDBJ whole genome shotgun (WGS) entry which is preliminary data.</text>
</comment>
<keyword evidence="1" id="KW-0472">Membrane</keyword>
<sequence length="137" mass="16035">MKQFVKYLFLLSTGGTLYYFVEIIARGYSHWTMFLVGGICFIVIGLLNEATPKMPLIRQMLLSTLWVTVIEFVAGCVINLWLGWNIWDYSDRAFNFMGQICLKNSCYWFLLSAVAVYIDDMIRYLLFGEERPHYDIV</sequence>
<evidence type="ECO:0000313" key="3">
    <source>
        <dbReference type="Proteomes" id="UP001299546"/>
    </source>
</evidence>
<dbReference type="InterPro" id="IPR010540">
    <property type="entry name" value="CmpB_TMEM229"/>
</dbReference>
<dbReference type="EMBL" id="JAJCIS010000002">
    <property type="protein sequence ID" value="MCB7386377.1"/>
    <property type="molecule type" value="Genomic_DNA"/>
</dbReference>
<feature type="transmembrane region" description="Helical" evidence="1">
    <location>
        <begin position="7"/>
        <end position="25"/>
    </location>
</feature>
<proteinExistence type="predicted"/>
<reference evidence="2 3" key="1">
    <citation type="submission" date="2021-10" db="EMBL/GenBank/DDBJ databases">
        <title>Collection of gut derived symbiotic bacterial strains cultured from healthy donors.</title>
        <authorList>
            <person name="Lin H."/>
            <person name="Littmann E."/>
            <person name="Kohout C."/>
            <person name="Pamer E.G."/>
        </authorList>
    </citation>
    <scope>NUCLEOTIDE SEQUENCE [LARGE SCALE GENOMIC DNA]</scope>
    <source>
        <strain evidence="2 3">DFI.1.165</strain>
    </source>
</reference>
<keyword evidence="3" id="KW-1185">Reference proteome</keyword>
<feature type="transmembrane region" description="Helical" evidence="1">
    <location>
        <begin position="60"/>
        <end position="84"/>
    </location>
</feature>
<keyword evidence="1" id="KW-0812">Transmembrane</keyword>
<accession>A0ABS8DD92</accession>